<dbReference type="AlphaFoldDB" id="A0A2R7Y4N9"/>
<dbReference type="EMBL" id="NBVN01000004">
    <property type="protein sequence ID" value="PUA32488.1"/>
    <property type="molecule type" value="Genomic_DNA"/>
</dbReference>
<evidence type="ECO:0000313" key="1">
    <source>
        <dbReference type="EMBL" id="PUA32488.1"/>
    </source>
</evidence>
<dbReference type="Proteomes" id="UP000244093">
    <property type="component" value="Unassembled WGS sequence"/>
</dbReference>
<evidence type="ECO:0000313" key="2">
    <source>
        <dbReference type="Proteomes" id="UP000244093"/>
    </source>
</evidence>
<proteinExistence type="predicted"/>
<organism evidence="1 2">
    <name type="scientific">Zestosphaera tikiterensis</name>
    <dbReference type="NCBI Taxonomy" id="1973259"/>
    <lineage>
        <taxon>Archaea</taxon>
        <taxon>Thermoproteota</taxon>
        <taxon>Thermoprotei</taxon>
        <taxon>Desulfurococcales</taxon>
        <taxon>Desulfurococcaceae</taxon>
        <taxon>Zestosphaera</taxon>
    </lineage>
</organism>
<gene>
    <name evidence="1" type="ORF">B7O98_07490</name>
</gene>
<comment type="caution">
    <text evidence="1">The sequence shown here is derived from an EMBL/GenBank/DDBJ whole genome shotgun (WGS) entry which is preliminary data.</text>
</comment>
<protein>
    <submittedName>
        <fullName evidence="1">Uncharacterized protein</fullName>
    </submittedName>
</protein>
<reference evidence="1 2" key="1">
    <citation type="journal article" date="2018" name="Syst. Appl. Microbiol.">
        <title>A new symbiotic nanoarchaeote (Candidatus Nanoclepta minutus) and its host (Zestosphaera tikiterensis gen. nov., sp. nov.) from a New Zealand hot spring.</title>
        <authorList>
            <person name="St John E."/>
            <person name="Liu Y."/>
            <person name="Podar M."/>
            <person name="Stott M.B."/>
            <person name="Meneghin J."/>
            <person name="Chen Z."/>
            <person name="Lagutin K."/>
            <person name="Mitchell K."/>
            <person name="Reysenbach A.L."/>
        </authorList>
    </citation>
    <scope>NUCLEOTIDE SEQUENCE [LARGE SCALE GENOMIC DNA]</scope>
    <source>
        <strain evidence="1">NZ3</strain>
    </source>
</reference>
<sequence length="175" mass="19388">MSGDRGEGEGREGERKGKIVIAVRGVDEDLYRRVSALAKETGRTIGELVNESMKLLLGAANTALEKGKELTGTTVVLARTFGEGLKEGFKDALVISDVEELNLSKKDLEEVSKPVVLKNVKKLIIEDDVPYELFKSKVLSITFCDEVVIPSNYPKLEVLSVCRMVKKLMFKDRKV</sequence>
<name>A0A2R7Y4N9_9CREN</name>
<accession>A0A2R7Y4N9</accession>